<dbReference type="InterPro" id="IPR049978">
    <property type="entry name" value="SCO6880-like"/>
</dbReference>
<dbReference type="NCBIfam" id="NF042935">
    <property type="entry name" value="SCO6880_fam"/>
    <property type="match status" value="1"/>
</dbReference>
<evidence type="ECO:0000313" key="3">
    <source>
        <dbReference type="EMBL" id="NEN53386.1"/>
    </source>
</evidence>
<gene>
    <name evidence="3" type="ORF">G3R41_20990</name>
    <name evidence="2" type="ORF">GCU67_20275</name>
</gene>
<reference evidence="3 5" key="2">
    <citation type="submission" date="2020-02" db="EMBL/GenBank/DDBJ databases">
        <title>The WGS of Modestobacter muralis DSM 100205.</title>
        <authorList>
            <person name="Jiang Z."/>
        </authorList>
    </citation>
    <scope>NUCLEOTIDE SEQUENCE [LARGE SCALE GENOMIC DNA]</scope>
    <source>
        <strain evidence="3 5">DSM 100205</strain>
    </source>
</reference>
<evidence type="ECO:0000313" key="4">
    <source>
        <dbReference type="Proteomes" id="UP000468828"/>
    </source>
</evidence>
<protein>
    <recommendedName>
        <fullName evidence="6">PrgI family protein</fullName>
    </recommendedName>
</protein>
<keyword evidence="1" id="KW-0812">Transmembrane</keyword>
<evidence type="ECO:0008006" key="6">
    <source>
        <dbReference type="Google" id="ProtNLM"/>
    </source>
</evidence>
<organism evidence="2 4">
    <name type="scientific">Modestobacter muralis</name>
    <dbReference type="NCBI Taxonomy" id="1608614"/>
    <lineage>
        <taxon>Bacteria</taxon>
        <taxon>Bacillati</taxon>
        <taxon>Actinomycetota</taxon>
        <taxon>Actinomycetes</taxon>
        <taxon>Geodermatophilales</taxon>
        <taxon>Geodermatophilaceae</taxon>
        <taxon>Modestobacter</taxon>
    </lineage>
</organism>
<sequence length="502" mass="53984">MAVANAGGPARTYGNWRRPTSPGLWQLGALGTGLLLFFMIIEILLMATAGLVPALVGALIGGVAFLVLTVKDRHRRSIAQRVTARMAFRRHRKRGHNLYRSGPLGQLPWGSFQMPGLAAPSRLSEWTDSYGRKFALIHVPSTGDYTVVFSTEPDGASLVDAEQVDSWVANWGAWLANLANEPGAIAAAVTVETAPDTGTRLRREVENHVDPDAPLVAQAMLREVVDTYPEGSATVRAWVSVTFSAAVRAGSRKRTPEEMGRDLASRLPALSQSLHATGAGGARPVTAAELCEMVRVAYDPQAARLLDAARAAGESPQLQWGEVGPATAEEHYDYYRHDSAVSVTWAMSAAPRGEVYSSVLRDLLAPHRDVDRKRVTLLYRPLSAARAAHIVEQDRRAADFRATGSARPSARAQIDQRAAHQAAEEEARGAGLVNFGMVVTATVTGSDRLPDARAAIDNLSAAARVLLRPVYGSQGSAFASALPIGLVLPRHLRVPQEIRESL</sequence>
<keyword evidence="1" id="KW-0472">Membrane</keyword>
<accession>A0A6P0F1C4</accession>
<evidence type="ECO:0000313" key="2">
    <source>
        <dbReference type="EMBL" id="NEK96486.1"/>
    </source>
</evidence>
<keyword evidence="1" id="KW-1133">Transmembrane helix</keyword>
<name>A0A6P0F1C4_9ACTN</name>
<dbReference type="EMBL" id="JAAGWH010000066">
    <property type="protein sequence ID" value="NEK96486.1"/>
    <property type="molecule type" value="Genomic_DNA"/>
</dbReference>
<dbReference type="EMBL" id="JAAGWB010000069">
    <property type="protein sequence ID" value="NEN53386.1"/>
    <property type="molecule type" value="Genomic_DNA"/>
</dbReference>
<dbReference type="Proteomes" id="UP000471152">
    <property type="component" value="Unassembled WGS sequence"/>
</dbReference>
<dbReference type="AlphaFoldDB" id="A0A6P0F1C4"/>
<comment type="caution">
    <text evidence="2">The sequence shown here is derived from an EMBL/GenBank/DDBJ whole genome shotgun (WGS) entry which is preliminary data.</text>
</comment>
<dbReference type="Proteomes" id="UP000468828">
    <property type="component" value="Unassembled WGS sequence"/>
</dbReference>
<proteinExistence type="predicted"/>
<feature type="transmembrane region" description="Helical" evidence="1">
    <location>
        <begin position="51"/>
        <end position="70"/>
    </location>
</feature>
<evidence type="ECO:0000313" key="5">
    <source>
        <dbReference type="Proteomes" id="UP000471152"/>
    </source>
</evidence>
<evidence type="ECO:0000256" key="1">
    <source>
        <dbReference type="SAM" id="Phobius"/>
    </source>
</evidence>
<reference evidence="2 4" key="1">
    <citation type="submission" date="2020-01" db="EMBL/GenBank/DDBJ databases">
        <title>the WGS Modestobacter muralis CPCC 204518.</title>
        <authorList>
            <person name="Jiang Z."/>
        </authorList>
    </citation>
    <scope>NUCLEOTIDE SEQUENCE [LARGE SCALE GENOMIC DNA]</scope>
    <source>
        <strain evidence="2 4">DSM 100205</strain>
    </source>
</reference>
<keyword evidence="4" id="KW-1185">Reference proteome</keyword>
<dbReference type="RefSeq" id="WP_163613181.1">
    <property type="nucleotide sequence ID" value="NZ_JAAGWB010000069.1"/>
</dbReference>
<feature type="transmembrane region" description="Helical" evidence="1">
    <location>
        <begin position="24"/>
        <end position="45"/>
    </location>
</feature>